<evidence type="ECO:0000313" key="2">
    <source>
        <dbReference type="EMBL" id="KKL18059.1"/>
    </source>
</evidence>
<reference evidence="2" key="1">
    <citation type="journal article" date="2015" name="Nature">
        <title>Complex archaea that bridge the gap between prokaryotes and eukaryotes.</title>
        <authorList>
            <person name="Spang A."/>
            <person name="Saw J.H."/>
            <person name="Jorgensen S.L."/>
            <person name="Zaremba-Niedzwiedzka K."/>
            <person name="Martijn J."/>
            <person name="Lind A.E."/>
            <person name="van Eijk R."/>
            <person name="Schleper C."/>
            <person name="Guy L."/>
            <person name="Ettema T.J."/>
        </authorList>
    </citation>
    <scope>NUCLEOTIDE SEQUENCE</scope>
</reference>
<evidence type="ECO:0000256" key="1">
    <source>
        <dbReference type="SAM" id="Phobius"/>
    </source>
</evidence>
<sequence length="88" mass="10140">MWIRRLHRTIGIIFAPFFIITGTTGAILLWRTTGRYGHEVHERLIGLHNWEVVGQFVGVILAAGLLTMTVTGVTLRVQMWRRKRRAKS</sequence>
<keyword evidence="1" id="KW-0812">Transmembrane</keyword>
<keyword evidence="1" id="KW-1133">Transmembrane helix</keyword>
<dbReference type="EMBL" id="LAZR01039016">
    <property type="protein sequence ID" value="KKL18059.1"/>
    <property type="molecule type" value="Genomic_DNA"/>
</dbReference>
<comment type="caution">
    <text evidence="2">The sequence shown here is derived from an EMBL/GenBank/DDBJ whole genome shotgun (WGS) entry which is preliminary data.</text>
</comment>
<proteinExistence type="predicted"/>
<gene>
    <name evidence="2" type="ORF">LCGC14_2479310</name>
</gene>
<protein>
    <recommendedName>
        <fullName evidence="3">PepSY domain-containing protein</fullName>
    </recommendedName>
</protein>
<organism evidence="2">
    <name type="scientific">marine sediment metagenome</name>
    <dbReference type="NCBI Taxonomy" id="412755"/>
    <lineage>
        <taxon>unclassified sequences</taxon>
        <taxon>metagenomes</taxon>
        <taxon>ecological metagenomes</taxon>
    </lineage>
</organism>
<accession>A0A0F9B821</accession>
<feature type="transmembrane region" description="Helical" evidence="1">
    <location>
        <begin position="52"/>
        <end position="75"/>
    </location>
</feature>
<name>A0A0F9B821_9ZZZZ</name>
<feature type="transmembrane region" description="Helical" evidence="1">
    <location>
        <begin position="12"/>
        <end position="32"/>
    </location>
</feature>
<evidence type="ECO:0008006" key="3">
    <source>
        <dbReference type="Google" id="ProtNLM"/>
    </source>
</evidence>
<keyword evidence="1" id="KW-0472">Membrane</keyword>
<dbReference type="AlphaFoldDB" id="A0A0F9B821"/>